<dbReference type="RefSeq" id="WP_123211481.1">
    <property type="nucleotide sequence ID" value="NZ_RJVO01000003.1"/>
</dbReference>
<evidence type="ECO:0000313" key="2">
    <source>
        <dbReference type="Proteomes" id="UP000282106"/>
    </source>
</evidence>
<name>A0A3N0VE77_9GAMM</name>
<gene>
    <name evidence="1" type="ORF">ED208_08635</name>
</gene>
<accession>A0A3N0VE77</accession>
<reference evidence="1 2" key="1">
    <citation type="submission" date="2018-10" db="EMBL/GenBank/DDBJ databases">
        <authorList>
            <person name="Chen W.-M."/>
        </authorList>
    </citation>
    <scope>NUCLEOTIDE SEQUENCE [LARGE SCALE GENOMIC DNA]</scope>
    <source>
        <strain evidence="1 2">THS-13</strain>
    </source>
</reference>
<dbReference type="EMBL" id="RJVO01000003">
    <property type="protein sequence ID" value="ROH91026.1"/>
    <property type="molecule type" value="Genomic_DNA"/>
</dbReference>
<organism evidence="1 2">
    <name type="scientific">Stagnimonas aquatica</name>
    <dbReference type="NCBI Taxonomy" id="2689987"/>
    <lineage>
        <taxon>Bacteria</taxon>
        <taxon>Pseudomonadati</taxon>
        <taxon>Pseudomonadota</taxon>
        <taxon>Gammaproteobacteria</taxon>
        <taxon>Nevskiales</taxon>
        <taxon>Nevskiaceae</taxon>
        <taxon>Stagnimonas</taxon>
    </lineage>
</organism>
<evidence type="ECO:0000313" key="1">
    <source>
        <dbReference type="EMBL" id="ROH91026.1"/>
    </source>
</evidence>
<dbReference type="InParanoid" id="A0A3N0VE77"/>
<sequence length="116" mass="12641">MRDHVGAPINAKLAEKALSVADRIRSGAIKPQQADEVVKVVCEMTEAAMTHFFVKPVKDFGGGITMRGLAEMGVSGSVRAVHFGLGKILHKLDQRQWVMVADFLDQSLVEVNGRPQ</sequence>
<protein>
    <submittedName>
        <fullName evidence="1">Uncharacterized protein</fullName>
    </submittedName>
</protein>
<keyword evidence="2" id="KW-1185">Reference proteome</keyword>
<comment type="caution">
    <text evidence="1">The sequence shown here is derived from an EMBL/GenBank/DDBJ whole genome shotgun (WGS) entry which is preliminary data.</text>
</comment>
<dbReference type="Proteomes" id="UP000282106">
    <property type="component" value="Unassembled WGS sequence"/>
</dbReference>
<dbReference type="AlphaFoldDB" id="A0A3N0VE77"/>
<proteinExistence type="predicted"/>